<keyword evidence="5 10" id="KW-1133">Transmembrane helix</keyword>
<dbReference type="PANTHER" id="PTHR22702">
    <property type="entry name" value="PROTEASE-ASSOCIATED DOMAIN-CONTAINING PROTEIN"/>
    <property type="match status" value="1"/>
</dbReference>
<evidence type="ECO:0000256" key="10">
    <source>
        <dbReference type="SAM" id="Phobius"/>
    </source>
</evidence>
<keyword evidence="3" id="KW-0732">Signal</keyword>
<evidence type="ECO:0000313" key="13">
    <source>
        <dbReference type="Proteomes" id="UP000019335"/>
    </source>
</evidence>
<evidence type="ECO:0000313" key="12">
    <source>
        <dbReference type="EMBL" id="EWM27862.1"/>
    </source>
</evidence>
<evidence type="ECO:0000259" key="11">
    <source>
        <dbReference type="Pfam" id="PF25011"/>
    </source>
</evidence>
<feature type="transmembrane region" description="Helical" evidence="10">
    <location>
        <begin position="301"/>
        <end position="325"/>
    </location>
</feature>
<evidence type="ECO:0000256" key="8">
    <source>
        <dbReference type="ARBA" id="ARBA00037847"/>
    </source>
</evidence>
<accession>W7TP62</accession>
<dbReference type="EMBL" id="AZIL01000368">
    <property type="protein sequence ID" value="EWM27862.1"/>
    <property type="molecule type" value="Genomic_DNA"/>
</dbReference>
<evidence type="ECO:0000256" key="9">
    <source>
        <dbReference type="SAM" id="MobiDB-lite"/>
    </source>
</evidence>
<keyword evidence="6 10" id="KW-0472">Membrane</keyword>
<dbReference type="AlphaFoldDB" id="W7TP62"/>
<comment type="subcellular location">
    <subcellularLocation>
        <location evidence="8">Endomembrane system</location>
        <topology evidence="8">Single-pass membrane protein</topology>
    </subcellularLocation>
    <subcellularLocation>
        <location evidence="1">Membrane</location>
        <topology evidence="1">Single-pass type I membrane protein</topology>
    </subcellularLocation>
</comment>
<feature type="domain" description="Vacuolar sorting receptor thioredoxin-like" evidence="11">
    <location>
        <begin position="50"/>
        <end position="256"/>
    </location>
</feature>
<keyword evidence="2 10" id="KW-0812">Transmembrane</keyword>
<comment type="caution">
    <text evidence="12">The sequence shown here is derived from an EMBL/GenBank/DDBJ whole genome shotgun (WGS) entry which is preliminary data.</text>
</comment>
<evidence type="ECO:0000256" key="6">
    <source>
        <dbReference type="ARBA" id="ARBA00023136"/>
    </source>
</evidence>
<keyword evidence="4" id="KW-0677">Repeat</keyword>
<evidence type="ECO:0000256" key="5">
    <source>
        <dbReference type="ARBA" id="ARBA00022989"/>
    </source>
</evidence>
<dbReference type="InterPro" id="IPR056858">
    <property type="entry name" value="VSR_TRX"/>
</dbReference>
<name>W7TP62_9STRA</name>
<feature type="region of interest" description="Disordered" evidence="9">
    <location>
        <begin position="347"/>
        <end position="367"/>
    </location>
</feature>
<dbReference type="PANTHER" id="PTHR22702:SF1">
    <property type="entry name" value="PROTEASE-ASSOCIATED DOMAIN-CONTAINING PROTEIN 1"/>
    <property type="match status" value="1"/>
</dbReference>
<evidence type="ECO:0000256" key="7">
    <source>
        <dbReference type="ARBA" id="ARBA00023180"/>
    </source>
</evidence>
<dbReference type="Gene3D" id="3.50.30.30">
    <property type="match status" value="1"/>
</dbReference>
<organism evidence="12 13">
    <name type="scientific">Nannochloropsis gaditana</name>
    <dbReference type="NCBI Taxonomy" id="72520"/>
    <lineage>
        <taxon>Eukaryota</taxon>
        <taxon>Sar</taxon>
        <taxon>Stramenopiles</taxon>
        <taxon>Ochrophyta</taxon>
        <taxon>Eustigmatophyceae</taxon>
        <taxon>Eustigmatales</taxon>
        <taxon>Monodopsidaceae</taxon>
        <taxon>Nannochloropsis</taxon>
    </lineage>
</organism>
<evidence type="ECO:0000256" key="2">
    <source>
        <dbReference type="ARBA" id="ARBA00022692"/>
    </source>
</evidence>
<feature type="compositionally biased region" description="Basic and acidic residues" evidence="9">
    <location>
        <begin position="414"/>
        <end position="424"/>
    </location>
</feature>
<feature type="region of interest" description="Disordered" evidence="9">
    <location>
        <begin position="414"/>
        <end position="448"/>
    </location>
</feature>
<dbReference type="GO" id="GO:0016020">
    <property type="term" value="C:membrane"/>
    <property type="evidence" value="ECO:0007669"/>
    <property type="project" value="UniProtKB-SubCell"/>
</dbReference>
<dbReference type="Proteomes" id="UP000019335">
    <property type="component" value="Chromosome 5"/>
</dbReference>
<keyword evidence="7" id="KW-0325">Glycoprotein</keyword>
<evidence type="ECO:0000256" key="1">
    <source>
        <dbReference type="ARBA" id="ARBA00004479"/>
    </source>
</evidence>
<proteinExistence type="predicted"/>
<gene>
    <name evidence="12" type="ORF">Naga_100282g1</name>
</gene>
<keyword evidence="13" id="KW-1185">Reference proteome</keyword>
<evidence type="ECO:0000256" key="3">
    <source>
        <dbReference type="ARBA" id="ARBA00022729"/>
    </source>
</evidence>
<dbReference type="Pfam" id="PF25011">
    <property type="entry name" value="VSR_TRX"/>
    <property type="match status" value="1"/>
</dbReference>
<evidence type="ECO:0000256" key="4">
    <source>
        <dbReference type="ARBA" id="ARBA00022737"/>
    </source>
</evidence>
<sequence length="472" mass="51916">MADDGSGADITIPSFLLYKPDADAIKEKLRQESLVQVEMTWSLPTPDDRVEWSLWTSANDSSSAALKEEFKEAMAALGQHQYFTPYYQVYDGAAYNCVNFPDHCGSLCTNHGRYCMPDPDKDPYHGYSGRDIVIENLRQKCIWNHYGGENTGKEEGVGLPWWGYVREFTEKCSRRSRFTDPNCIKEAMGAAGVDHKKIEACMEDAGGVDQDRENLILQAELSEKLKKSIVIVPSVYVNNVVQRGGISSVTVLSSICAGYLEGTQPKVCNCVGVAPDQVMTCVQGGDYRPVSQKMGGSGGGVSWGGVLGIVTLVILGMTAAGFVYWKRTQEQMREQVRSILAEYMPLEDAPGDSNPSTTAGGGSVDSFSGSRANSRYYDLQPMKATGGSGINGDTAAVAAKRFYCIKRERTAMGQVEKESGDEHRRRVPRSRRVGGTAVKKTDMKEEKVEVVRGKDERILEERINNNAQQQKA</sequence>
<reference evidence="12 13" key="1">
    <citation type="journal article" date="2014" name="Mol. Plant">
        <title>Chromosome Scale Genome Assembly and Transcriptome Profiling of Nannochloropsis gaditana in Nitrogen Depletion.</title>
        <authorList>
            <person name="Corteggiani Carpinelli E."/>
            <person name="Telatin A."/>
            <person name="Vitulo N."/>
            <person name="Forcato C."/>
            <person name="D'Angelo M."/>
            <person name="Schiavon R."/>
            <person name="Vezzi A."/>
            <person name="Giacometti G.M."/>
            <person name="Morosinotto T."/>
            <person name="Valle G."/>
        </authorList>
    </citation>
    <scope>NUCLEOTIDE SEQUENCE [LARGE SCALE GENOMIC DNA]</scope>
    <source>
        <strain evidence="12 13">B-31</strain>
    </source>
</reference>
<protein>
    <recommendedName>
        <fullName evidence="11">Vacuolar sorting receptor thioredoxin-like domain-containing protein</fullName>
    </recommendedName>
</protein>
<dbReference type="OrthoDB" id="10045365at2759"/>
<feature type="compositionally biased region" description="Basic and acidic residues" evidence="9">
    <location>
        <begin position="439"/>
        <end position="448"/>
    </location>
</feature>
<dbReference type="GO" id="GO:0012505">
    <property type="term" value="C:endomembrane system"/>
    <property type="evidence" value="ECO:0007669"/>
    <property type="project" value="UniProtKB-SubCell"/>
</dbReference>